<evidence type="ECO:0000259" key="2">
    <source>
        <dbReference type="Pfam" id="PF00561"/>
    </source>
</evidence>
<protein>
    <submittedName>
        <fullName evidence="3">Alpha/beta fold hydrolase</fullName>
    </submittedName>
</protein>
<dbReference type="PRINTS" id="PR00111">
    <property type="entry name" value="ABHYDROLASE"/>
</dbReference>
<dbReference type="PRINTS" id="PR00412">
    <property type="entry name" value="EPOXHYDRLASE"/>
</dbReference>
<gene>
    <name evidence="3" type="ORF">ACFOLH_14470</name>
</gene>
<dbReference type="InterPro" id="IPR000639">
    <property type="entry name" value="Epox_hydrolase-like"/>
</dbReference>
<comment type="caution">
    <text evidence="3">The sequence shown here is derived from an EMBL/GenBank/DDBJ whole genome shotgun (WGS) entry which is preliminary data.</text>
</comment>
<reference evidence="4" key="1">
    <citation type="journal article" date="2019" name="Int. J. Syst. Evol. Microbiol.">
        <title>The Global Catalogue of Microorganisms (GCM) 10K type strain sequencing project: providing services to taxonomists for standard genome sequencing and annotation.</title>
        <authorList>
            <consortium name="The Broad Institute Genomics Platform"/>
            <consortium name="The Broad Institute Genome Sequencing Center for Infectious Disease"/>
            <person name="Wu L."/>
            <person name="Ma J."/>
        </authorList>
    </citation>
    <scope>NUCLEOTIDE SEQUENCE [LARGE SCALE GENOMIC DNA]</scope>
    <source>
        <strain evidence="4">NCAIM B.02333</strain>
    </source>
</reference>
<feature type="domain" description="AB hydrolase-1" evidence="2">
    <location>
        <begin position="26"/>
        <end position="130"/>
    </location>
</feature>
<dbReference type="Gene3D" id="3.40.50.1820">
    <property type="entry name" value="alpha/beta hydrolase"/>
    <property type="match status" value="1"/>
</dbReference>
<dbReference type="InterPro" id="IPR000073">
    <property type="entry name" value="AB_hydrolase_1"/>
</dbReference>
<dbReference type="RefSeq" id="WP_340294442.1">
    <property type="nucleotide sequence ID" value="NZ_JBBEOI010000159.1"/>
</dbReference>
<dbReference type="Proteomes" id="UP001595685">
    <property type="component" value="Unassembled WGS sequence"/>
</dbReference>
<keyword evidence="4" id="KW-1185">Reference proteome</keyword>
<dbReference type="EMBL" id="JBHRWW010000011">
    <property type="protein sequence ID" value="MFC3689553.1"/>
    <property type="molecule type" value="Genomic_DNA"/>
</dbReference>
<organism evidence="3 4">
    <name type="scientific">Aquipuribacter hungaricus</name>
    <dbReference type="NCBI Taxonomy" id="545624"/>
    <lineage>
        <taxon>Bacteria</taxon>
        <taxon>Bacillati</taxon>
        <taxon>Actinomycetota</taxon>
        <taxon>Actinomycetes</taxon>
        <taxon>Micrococcales</taxon>
        <taxon>Intrasporangiaceae</taxon>
        <taxon>Aquipuribacter</taxon>
    </lineage>
</organism>
<evidence type="ECO:0000313" key="4">
    <source>
        <dbReference type="Proteomes" id="UP001595685"/>
    </source>
</evidence>
<dbReference type="InterPro" id="IPR029058">
    <property type="entry name" value="AB_hydrolase_fold"/>
</dbReference>
<keyword evidence="1 3" id="KW-0378">Hydrolase</keyword>
<evidence type="ECO:0000313" key="3">
    <source>
        <dbReference type="EMBL" id="MFC3689553.1"/>
    </source>
</evidence>
<evidence type="ECO:0000256" key="1">
    <source>
        <dbReference type="ARBA" id="ARBA00022801"/>
    </source>
</evidence>
<sequence>MTVTEHRVDVGGTTLALTEAGPPDGPAVVLLHGFPDSRQMWRAQVDALAAAGHRVLAPDLRGYGQSDRPAGTASYALPLLVEDVAGLMRARGVGRAALVGHDWGAVLAWAVVAARPDLVDRLAVVSVGHPAARAAAGLEQQVKGTYILAFLVPGLAERLLPLGGWWWLRRAWGGRSTASTPGLARQVEDMSRPGALTAALSWYRANVPLPRPLGRRRARPRAAGAPPRVRRPVDCPVMGVWSTGDPVLTEAQMTGTAAHVAGPWRYERVQGAGHWVPEDAPEHLSALLVDFLRPTVPGPGKGADRS</sequence>
<dbReference type="GO" id="GO:0016787">
    <property type="term" value="F:hydrolase activity"/>
    <property type="evidence" value="ECO:0007669"/>
    <property type="project" value="UniProtKB-KW"/>
</dbReference>
<dbReference type="Pfam" id="PF00561">
    <property type="entry name" value="Abhydrolase_1"/>
    <property type="match status" value="1"/>
</dbReference>
<proteinExistence type="predicted"/>
<dbReference type="PANTHER" id="PTHR43329">
    <property type="entry name" value="EPOXIDE HYDROLASE"/>
    <property type="match status" value="1"/>
</dbReference>
<name>A0ABV7WI93_9MICO</name>
<dbReference type="SUPFAM" id="SSF53474">
    <property type="entry name" value="alpha/beta-Hydrolases"/>
    <property type="match status" value="1"/>
</dbReference>
<accession>A0ABV7WI93</accession>